<keyword evidence="4" id="KW-1185">Reference proteome</keyword>
<protein>
    <submittedName>
        <fullName evidence="3">Uncharacterized protein</fullName>
    </submittedName>
</protein>
<keyword evidence="2" id="KW-0472">Membrane</keyword>
<feature type="compositionally biased region" description="Polar residues" evidence="1">
    <location>
        <begin position="379"/>
        <end position="398"/>
    </location>
</feature>
<dbReference type="EMBL" id="QKYT01000184">
    <property type="protein sequence ID" value="RIA90353.1"/>
    <property type="molecule type" value="Genomic_DNA"/>
</dbReference>
<dbReference type="OrthoDB" id="2339353at2759"/>
<reference evidence="3 4" key="1">
    <citation type="submission" date="2018-06" db="EMBL/GenBank/DDBJ databases">
        <title>Comparative genomics reveals the genomic features of Rhizophagus irregularis, R. cerebriforme, R. diaphanum and Gigaspora rosea, and their symbiotic lifestyle signature.</title>
        <authorList>
            <person name="Morin E."/>
            <person name="San Clemente H."/>
            <person name="Chen E.C.H."/>
            <person name="De La Providencia I."/>
            <person name="Hainaut M."/>
            <person name="Kuo A."/>
            <person name="Kohler A."/>
            <person name="Murat C."/>
            <person name="Tang N."/>
            <person name="Roy S."/>
            <person name="Loubradou J."/>
            <person name="Henrissat B."/>
            <person name="Grigoriev I.V."/>
            <person name="Corradi N."/>
            <person name="Roux C."/>
            <person name="Martin F.M."/>
        </authorList>
    </citation>
    <scope>NUCLEOTIDE SEQUENCE [LARGE SCALE GENOMIC DNA]</scope>
    <source>
        <strain evidence="3 4">DAOM 227022</strain>
    </source>
</reference>
<proteinExistence type="predicted"/>
<feature type="transmembrane region" description="Helical" evidence="2">
    <location>
        <begin position="21"/>
        <end position="42"/>
    </location>
</feature>
<name>A0A397SWI5_9GLOM</name>
<evidence type="ECO:0000256" key="2">
    <source>
        <dbReference type="SAM" id="Phobius"/>
    </source>
</evidence>
<feature type="region of interest" description="Disordered" evidence="1">
    <location>
        <begin position="379"/>
        <end position="435"/>
    </location>
</feature>
<accession>A0A397SWI5</accession>
<sequence>MNLANLFKGHGRSETTFLLGLKIFTMIMILACLTGYLAVIIIEIKQDVPVTVTSFVNVDAIRPPNLHISSAYNISFFVCVENYSINNKYTPAMCSPEDTSVFFNDSLYVGNYQPSKDVIFRKKTLNSIGLIISINEEITLEKTWDMTLIAFDSEYDLMFTHIPNYSKNYDDNILVMNMYTMEPNQAYLFTYTRIIKELISPSWMNDFGVPPTYERKPSISSNLVGGPLQTKDGGNVQIIIQPKYNNIVQVDKEVRSHTYLGGLGLVGGAWGLAAAIYAFLFGADALRPWGAVHLYCCGFSRSAQRRFRNASSNIPFFDTSDPNTLSLAEQNRLLRSRIDSLELFLQEYVIDVQFLDKIRKLNQSMHNDDNATTIATTEPLQQEESSIITMPPNLNQNSTTDDPTTTIYTADIADTADKSQDDSSSQQNTFITQQQ</sequence>
<dbReference type="Proteomes" id="UP000265703">
    <property type="component" value="Unassembled WGS sequence"/>
</dbReference>
<evidence type="ECO:0000256" key="1">
    <source>
        <dbReference type="SAM" id="MobiDB-lite"/>
    </source>
</evidence>
<gene>
    <name evidence="3" type="ORF">C1645_823489</name>
</gene>
<evidence type="ECO:0000313" key="3">
    <source>
        <dbReference type="EMBL" id="RIA90353.1"/>
    </source>
</evidence>
<keyword evidence="2" id="KW-0812">Transmembrane</keyword>
<organism evidence="3 4">
    <name type="scientific">Glomus cerebriforme</name>
    <dbReference type="NCBI Taxonomy" id="658196"/>
    <lineage>
        <taxon>Eukaryota</taxon>
        <taxon>Fungi</taxon>
        <taxon>Fungi incertae sedis</taxon>
        <taxon>Mucoromycota</taxon>
        <taxon>Glomeromycotina</taxon>
        <taxon>Glomeromycetes</taxon>
        <taxon>Glomerales</taxon>
        <taxon>Glomeraceae</taxon>
        <taxon>Glomus</taxon>
    </lineage>
</organism>
<dbReference type="AlphaFoldDB" id="A0A397SWI5"/>
<feature type="compositionally biased region" description="Low complexity" evidence="1">
    <location>
        <begin position="399"/>
        <end position="413"/>
    </location>
</feature>
<comment type="caution">
    <text evidence="3">The sequence shown here is derived from an EMBL/GenBank/DDBJ whole genome shotgun (WGS) entry which is preliminary data.</text>
</comment>
<keyword evidence="2" id="KW-1133">Transmembrane helix</keyword>
<feature type="transmembrane region" description="Helical" evidence="2">
    <location>
        <begin position="259"/>
        <end position="280"/>
    </location>
</feature>
<evidence type="ECO:0000313" key="4">
    <source>
        <dbReference type="Proteomes" id="UP000265703"/>
    </source>
</evidence>